<dbReference type="STRING" id="133385.A0A2T9YRP8"/>
<feature type="region of interest" description="Disordered" evidence="1">
    <location>
        <begin position="1"/>
        <end position="26"/>
    </location>
</feature>
<proteinExistence type="predicted"/>
<evidence type="ECO:0000256" key="2">
    <source>
        <dbReference type="SAM" id="Phobius"/>
    </source>
</evidence>
<dbReference type="EMBL" id="MBFR01000068">
    <property type="protein sequence ID" value="PVU95009.1"/>
    <property type="molecule type" value="Genomic_DNA"/>
</dbReference>
<keyword evidence="2" id="KW-1133">Transmembrane helix</keyword>
<keyword evidence="2" id="KW-0472">Membrane</keyword>
<organism evidence="3 4">
    <name type="scientific">Smittium simulii</name>
    <dbReference type="NCBI Taxonomy" id="133385"/>
    <lineage>
        <taxon>Eukaryota</taxon>
        <taxon>Fungi</taxon>
        <taxon>Fungi incertae sedis</taxon>
        <taxon>Zoopagomycota</taxon>
        <taxon>Kickxellomycotina</taxon>
        <taxon>Harpellomycetes</taxon>
        <taxon>Harpellales</taxon>
        <taxon>Legeriomycetaceae</taxon>
        <taxon>Smittium</taxon>
    </lineage>
</organism>
<comment type="caution">
    <text evidence="3">The sequence shown here is derived from an EMBL/GenBank/DDBJ whole genome shotgun (WGS) entry which is preliminary data.</text>
</comment>
<evidence type="ECO:0000313" key="4">
    <source>
        <dbReference type="Proteomes" id="UP000245383"/>
    </source>
</evidence>
<keyword evidence="2" id="KW-0812">Transmembrane</keyword>
<keyword evidence="4" id="KW-1185">Reference proteome</keyword>
<dbReference type="OrthoDB" id="20273at2759"/>
<accession>A0A2T9YRP8</accession>
<protein>
    <submittedName>
        <fullName evidence="3">Uncharacterized protein</fullName>
    </submittedName>
</protein>
<sequence length="318" mass="35301">MNQNGPPYNQQGYLNGNPNLNHNSVLHSPIHPRDSQLYSKNSFYQTPNPNSFDLAQHNINPINNNSQVPLQPPMTSYANERGTGLTPPIGEKTYKRKKYCFCLSKNGCIIFSCCIFAFLAILAVAGFFLWPRIPQVKYKNVSLVSNSGQVPFSDSLSAKDFLQAAKVKASGLIVIPLVIELSVTNPNYITWKFNNVTIDGSITLQNSERFDVGNGTIYEPFSMPSKSVDNKLLIYYNFILNSRAVNFVQAADLVKTSCSVGGPPFRFNYKAKIFINAIKWLRIVPTINDAINFNCPTTELSSLGVDVSNLISLLTLGK</sequence>
<evidence type="ECO:0000256" key="1">
    <source>
        <dbReference type="SAM" id="MobiDB-lite"/>
    </source>
</evidence>
<name>A0A2T9YRP8_9FUNG</name>
<dbReference type="AlphaFoldDB" id="A0A2T9YRP8"/>
<evidence type="ECO:0000313" key="3">
    <source>
        <dbReference type="EMBL" id="PVU95009.1"/>
    </source>
</evidence>
<dbReference type="Proteomes" id="UP000245383">
    <property type="component" value="Unassembled WGS sequence"/>
</dbReference>
<gene>
    <name evidence="3" type="ORF">BB561_002132</name>
</gene>
<feature type="transmembrane region" description="Helical" evidence="2">
    <location>
        <begin position="109"/>
        <end position="130"/>
    </location>
</feature>
<reference evidence="3 4" key="1">
    <citation type="journal article" date="2018" name="MBio">
        <title>Comparative Genomics Reveals the Core Gene Toolbox for the Fungus-Insect Symbiosis.</title>
        <authorList>
            <person name="Wang Y."/>
            <person name="Stata M."/>
            <person name="Wang W."/>
            <person name="Stajich J.E."/>
            <person name="White M.M."/>
            <person name="Moncalvo J.M."/>
        </authorList>
    </citation>
    <scope>NUCLEOTIDE SEQUENCE [LARGE SCALE GENOMIC DNA]</scope>
    <source>
        <strain evidence="3 4">SWE-8-4</strain>
    </source>
</reference>